<dbReference type="OrthoDB" id="5295174at2"/>
<evidence type="ECO:0000256" key="1">
    <source>
        <dbReference type="SAM" id="Phobius"/>
    </source>
</evidence>
<dbReference type="Proteomes" id="UP000092651">
    <property type="component" value="Unassembled WGS sequence"/>
</dbReference>
<dbReference type="EMBL" id="MAYH01000001">
    <property type="protein sequence ID" value="OCA77126.1"/>
    <property type="molecule type" value="Genomic_DNA"/>
</dbReference>
<dbReference type="SUPFAM" id="SSF48452">
    <property type="entry name" value="TPR-like"/>
    <property type="match status" value="2"/>
</dbReference>
<dbReference type="GO" id="GO:0043565">
    <property type="term" value="F:sequence-specific DNA binding"/>
    <property type="evidence" value="ECO:0007669"/>
    <property type="project" value="InterPro"/>
</dbReference>
<name>A0A1B8ZZU8_9FLAO</name>
<dbReference type="Gene3D" id="1.25.40.10">
    <property type="entry name" value="Tetratricopeptide repeat domain"/>
    <property type="match status" value="2"/>
</dbReference>
<keyword evidence="1" id="KW-0812">Transmembrane</keyword>
<dbReference type="GO" id="GO:0003700">
    <property type="term" value="F:DNA-binding transcription factor activity"/>
    <property type="evidence" value="ECO:0007669"/>
    <property type="project" value="InterPro"/>
</dbReference>
<dbReference type="SMART" id="SM00342">
    <property type="entry name" value="HTH_ARAC"/>
    <property type="match status" value="1"/>
</dbReference>
<feature type="transmembrane region" description="Helical" evidence="1">
    <location>
        <begin position="385"/>
        <end position="403"/>
    </location>
</feature>
<organism evidence="3 4">
    <name type="scientific">Chryseobacterium artocarpi</name>
    <dbReference type="NCBI Taxonomy" id="1414727"/>
    <lineage>
        <taxon>Bacteria</taxon>
        <taxon>Pseudomonadati</taxon>
        <taxon>Bacteroidota</taxon>
        <taxon>Flavobacteriia</taxon>
        <taxon>Flavobacteriales</taxon>
        <taxon>Weeksellaceae</taxon>
        <taxon>Chryseobacterium group</taxon>
        <taxon>Chryseobacterium</taxon>
    </lineage>
</organism>
<evidence type="ECO:0000313" key="3">
    <source>
        <dbReference type="EMBL" id="OCA77126.1"/>
    </source>
</evidence>
<keyword evidence="1" id="KW-1133">Transmembrane helix</keyword>
<gene>
    <name evidence="3" type="ORF">BBI01_01290</name>
</gene>
<dbReference type="InterPro" id="IPR018060">
    <property type="entry name" value="HTH_AraC"/>
</dbReference>
<keyword evidence="1" id="KW-0472">Membrane</keyword>
<accession>A0A1B8ZZU8</accession>
<dbReference type="AlphaFoldDB" id="A0A1B8ZZU8"/>
<sequence>MIILPRLYLLIITLFLCEFVYAQNENLSDYYLIQRKYENRLENDSTVVPLVNVFIKKAKSEKNYEKLFLGYKDALLFSPDPSIKLKYADSVISVARLTKDESMLSNAYMNKGVVYYFNLKQYNLALDQYLIAYKLGENGKDLFHKNRLRYHIGIVKSYIGYYKEALTEFKAANQFFEGQTKLDIHPNLMFNYQRGYYNSLHQMAICYRNLGNFKAADSIVTLGLMETYKNVDYRQEYAYFQKEKGINRYYQNDFRKAVSMLNGSIGPLVAVDDFATLSIIFSYVGKAELKIGNTDKAINYFKKVDSIFNKHTFMVPELRSMYEVLINYYRTKGQQDDAIYYTQQLVKADKKINKDFLYLSSNVHREYDAKKLLKEQSKSIRDKHLTLFIAVLLFLIGLIFIIFRTIHKRRKSKLSTFSKEENDMKGNHRIEIDKETEMHILGRLDEFEKKHEFTQEGISLKELAGKFEISHSYLSQVINEHKGVPFKRYMIELKIGYITEKLLNDSKYLKYTTEALSKECGIPSRSNFSKWFFEINGIRPTTFIKNRSETLEIPQEKHQIS</sequence>
<dbReference type="InterPro" id="IPR011990">
    <property type="entry name" value="TPR-like_helical_dom_sf"/>
</dbReference>
<dbReference type="PROSITE" id="PS01124">
    <property type="entry name" value="HTH_ARAC_FAMILY_2"/>
    <property type="match status" value="1"/>
</dbReference>
<evidence type="ECO:0000313" key="4">
    <source>
        <dbReference type="Proteomes" id="UP000092651"/>
    </source>
</evidence>
<dbReference type="Gene3D" id="1.10.10.60">
    <property type="entry name" value="Homeodomain-like"/>
    <property type="match status" value="2"/>
</dbReference>
<proteinExistence type="predicted"/>
<reference evidence="3 4" key="1">
    <citation type="submission" date="2016-07" db="EMBL/GenBank/DDBJ databases">
        <authorList>
            <person name="Jeong J.-J."/>
            <person name="Kim D.W."/>
            <person name="Sang M.K."/>
            <person name="Choi I.-G."/>
            <person name="Kim K.D."/>
        </authorList>
    </citation>
    <scope>NUCLEOTIDE SEQUENCE [LARGE SCALE GENOMIC DNA]</scope>
    <source>
        <strain evidence="3 4">UTM-3</strain>
    </source>
</reference>
<protein>
    <recommendedName>
        <fullName evidence="2">HTH araC/xylS-type domain-containing protein</fullName>
    </recommendedName>
</protein>
<comment type="caution">
    <text evidence="3">The sequence shown here is derived from an EMBL/GenBank/DDBJ whole genome shotgun (WGS) entry which is preliminary data.</text>
</comment>
<feature type="domain" description="HTH araC/xylS-type" evidence="2">
    <location>
        <begin position="442"/>
        <end position="546"/>
    </location>
</feature>
<evidence type="ECO:0000259" key="2">
    <source>
        <dbReference type="PROSITE" id="PS01124"/>
    </source>
</evidence>
<keyword evidence="4" id="KW-1185">Reference proteome</keyword>